<dbReference type="OrthoDB" id="9808624at2"/>
<feature type="compositionally biased region" description="Basic and acidic residues" evidence="1">
    <location>
        <begin position="198"/>
        <end position="216"/>
    </location>
</feature>
<sequence length="216" mass="24465">MQHKYYPPTYQENQFHCIYCNVFARQSWFSLYTHMHSNARGTDFEASVCSHCGEHTYWYQQRMIVPSDSPVPPSHPDLPESCEAEYEEARSVFGRSPRAAAALLRLAVQKLMAELGQSGENINNDIKSLVASGLPIQVQKALDFCRVVGNNAVHPGEIDLNDTPDIAQNLFSMINFIVEDRITRPKEIDELYSQLPEGARDAVQKRDGDDNEKEST</sequence>
<dbReference type="EMBL" id="AP018052">
    <property type="protein sequence ID" value="BAZ94900.1"/>
    <property type="molecule type" value="Genomic_DNA"/>
</dbReference>
<evidence type="ECO:0000256" key="1">
    <source>
        <dbReference type="SAM" id="MobiDB-lite"/>
    </source>
</evidence>
<evidence type="ECO:0000313" key="3">
    <source>
        <dbReference type="EMBL" id="BAZ94900.1"/>
    </source>
</evidence>
<gene>
    <name evidence="3" type="ORF">FOKN1_2529</name>
</gene>
<dbReference type="Proteomes" id="UP000218765">
    <property type="component" value="Chromosome"/>
</dbReference>
<feature type="domain" description="DUF4145" evidence="2">
    <location>
        <begin position="87"/>
        <end position="166"/>
    </location>
</feature>
<feature type="region of interest" description="Disordered" evidence="1">
    <location>
        <begin position="193"/>
        <end position="216"/>
    </location>
</feature>
<dbReference type="RefSeq" id="WP_096366945.1">
    <property type="nucleotide sequence ID" value="NZ_AP018052.1"/>
</dbReference>
<dbReference type="KEGG" id="ttc:FOKN1_2529"/>
<evidence type="ECO:0000259" key="2">
    <source>
        <dbReference type="Pfam" id="PF13643"/>
    </source>
</evidence>
<dbReference type="Pfam" id="PF13643">
    <property type="entry name" value="DUF4145"/>
    <property type="match status" value="1"/>
</dbReference>
<reference evidence="3 4" key="1">
    <citation type="submission" date="2017-05" db="EMBL/GenBank/DDBJ databases">
        <title>Thiocyanate degradation by Thiohalobacter thiocyanaticus FOKN1.</title>
        <authorList>
            <person name="Oshiki M."/>
            <person name="Fukushima T."/>
            <person name="Kawano S."/>
            <person name="Nakagawa J."/>
        </authorList>
    </citation>
    <scope>NUCLEOTIDE SEQUENCE [LARGE SCALE GENOMIC DNA]</scope>
    <source>
        <strain evidence="3 4">FOKN1</strain>
    </source>
</reference>
<accession>A0A1Z4VTC7</accession>
<dbReference type="InterPro" id="IPR025285">
    <property type="entry name" value="DUF4145"/>
</dbReference>
<keyword evidence="4" id="KW-1185">Reference proteome</keyword>
<name>A0A1Z4VTC7_9GAMM</name>
<protein>
    <recommendedName>
        <fullName evidence="2">DUF4145 domain-containing protein</fullName>
    </recommendedName>
</protein>
<dbReference type="AlphaFoldDB" id="A0A1Z4VTC7"/>
<organism evidence="3 4">
    <name type="scientific">Thiohalobacter thiocyanaticus</name>
    <dbReference type="NCBI Taxonomy" id="585455"/>
    <lineage>
        <taxon>Bacteria</taxon>
        <taxon>Pseudomonadati</taxon>
        <taxon>Pseudomonadota</taxon>
        <taxon>Gammaproteobacteria</taxon>
        <taxon>Thiohalobacterales</taxon>
        <taxon>Thiohalobacteraceae</taxon>
        <taxon>Thiohalobacter</taxon>
    </lineage>
</organism>
<evidence type="ECO:0000313" key="4">
    <source>
        <dbReference type="Proteomes" id="UP000218765"/>
    </source>
</evidence>
<proteinExistence type="predicted"/>